<sequence>MSNQRASPPTHADLLFVHYDQDDPQNRSVSRTKASFAQKAHQRKKRLAGMERLKTSSLALRQRLPFAYDAASGFSRRRRGEKSKHDGATPGHAPAVATERLNDIWGPQSQLGQGFIDPFSTTSVPMSNFMNLCWHHYRHFILPLAYPLNSSPMGAWWWQQGLSEPVIHLTLLVSAAGHKVAMDTINNAPSHELQQSIGQFLGVQRDTIKRLNHLLHDPDVVAESTTLTVAALRAIEAISCNFDGVAVHTKGLNALVQIHGGLEHLDHQTLFQIYHSDIMYAALTDTIPARPLIARWRSEILQETMVFHSSSDLVSHLDKETTARLSMLGTSVFEAPWYSGLADTMRTLLRASQRLIQYYEAARLQTSTALLTDNSLFLVLGHQLLSSRYTAAADMVWEPRTVSCLLNEPLRITLFIYLNMRIWNFQEYPIMQRLVNSLRDVLLCPCPPSTRGSADPAHGPASAPTLTLSHINNSAPDVLLWILFIGAMAAQGHNSDTHAWFVHQLADLAAFLELREWEMAREALGGFFYTDQPGQLRGEELWKQVVSTRIYGHRTHEETFVLV</sequence>
<dbReference type="Proteomes" id="UP000054771">
    <property type="component" value="Unassembled WGS sequence"/>
</dbReference>
<evidence type="ECO:0000313" key="3">
    <source>
        <dbReference type="Proteomes" id="UP000054771"/>
    </source>
</evidence>
<dbReference type="PANTHER" id="PTHR37540">
    <property type="entry name" value="TRANSCRIPTION FACTOR (ACR-2), PUTATIVE-RELATED-RELATED"/>
    <property type="match status" value="1"/>
</dbReference>
<keyword evidence="3" id="KW-1185">Reference proteome</keyword>
<dbReference type="PANTHER" id="PTHR37540:SF5">
    <property type="entry name" value="TRANSCRIPTION FACTOR DOMAIN-CONTAINING PROTEIN"/>
    <property type="match status" value="1"/>
</dbReference>
<evidence type="ECO:0008006" key="4">
    <source>
        <dbReference type="Google" id="ProtNLM"/>
    </source>
</evidence>
<proteinExistence type="predicted"/>
<feature type="region of interest" description="Disordered" evidence="1">
    <location>
        <begin position="23"/>
        <end position="43"/>
    </location>
</feature>
<dbReference type="EMBL" id="CDMC01000004">
    <property type="protein sequence ID" value="CEL03967.1"/>
    <property type="molecule type" value="Genomic_DNA"/>
</dbReference>
<feature type="compositionally biased region" description="Polar residues" evidence="1">
    <location>
        <begin position="26"/>
        <end position="35"/>
    </location>
</feature>
<evidence type="ECO:0000313" key="2">
    <source>
        <dbReference type="EMBL" id="CEL03967.1"/>
    </source>
</evidence>
<protein>
    <recommendedName>
        <fullName evidence="4">Tachykinin family protein</fullName>
    </recommendedName>
</protein>
<dbReference type="OrthoDB" id="3469225at2759"/>
<name>A0A0U5G356_ASPCI</name>
<reference evidence="3" key="1">
    <citation type="journal article" date="2016" name="Genome Announc.">
        <title>Draft genome sequences of fungus Aspergillus calidoustus.</title>
        <authorList>
            <person name="Horn F."/>
            <person name="Linde J."/>
            <person name="Mattern D.J."/>
            <person name="Walther G."/>
            <person name="Guthke R."/>
            <person name="Scherlach K."/>
            <person name="Martin K."/>
            <person name="Brakhage A.A."/>
            <person name="Petzke L."/>
            <person name="Valiante V."/>
        </authorList>
    </citation>
    <scope>NUCLEOTIDE SEQUENCE [LARGE SCALE GENOMIC DNA]</scope>
    <source>
        <strain evidence="3">SF006504</strain>
    </source>
</reference>
<gene>
    <name evidence="2" type="ORF">ASPCAL05102</name>
</gene>
<organism evidence="2 3">
    <name type="scientific">Aspergillus calidoustus</name>
    <dbReference type="NCBI Taxonomy" id="454130"/>
    <lineage>
        <taxon>Eukaryota</taxon>
        <taxon>Fungi</taxon>
        <taxon>Dikarya</taxon>
        <taxon>Ascomycota</taxon>
        <taxon>Pezizomycotina</taxon>
        <taxon>Eurotiomycetes</taxon>
        <taxon>Eurotiomycetidae</taxon>
        <taxon>Eurotiales</taxon>
        <taxon>Aspergillaceae</taxon>
        <taxon>Aspergillus</taxon>
        <taxon>Aspergillus subgen. Nidulantes</taxon>
    </lineage>
</organism>
<dbReference type="STRING" id="454130.A0A0U5G356"/>
<accession>A0A0U5G356</accession>
<evidence type="ECO:0000256" key="1">
    <source>
        <dbReference type="SAM" id="MobiDB-lite"/>
    </source>
</evidence>
<dbReference type="AlphaFoldDB" id="A0A0U5G356"/>